<feature type="repeat" description="TPR" evidence="1">
    <location>
        <begin position="212"/>
        <end position="245"/>
    </location>
</feature>
<evidence type="ECO:0000256" key="1">
    <source>
        <dbReference type="PROSITE-ProRule" id="PRU00339"/>
    </source>
</evidence>
<dbReference type="InterPro" id="IPR019734">
    <property type="entry name" value="TPR_rpt"/>
</dbReference>
<protein>
    <submittedName>
        <fullName evidence="5">CHAT domain-containing protein</fullName>
    </submittedName>
</protein>
<evidence type="ECO:0000259" key="4">
    <source>
        <dbReference type="Pfam" id="PF12770"/>
    </source>
</evidence>
<feature type="repeat" description="TPR" evidence="1">
    <location>
        <begin position="372"/>
        <end position="405"/>
    </location>
</feature>
<feature type="domain" description="CHAT" evidence="4">
    <location>
        <begin position="789"/>
        <end position="1112"/>
    </location>
</feature>
<feature type="repeat" description="TPR" evidence="1">
    <location>
        <begin position="292"/>
        <end position="325"/>
    </location>
</feature>
<feature type="repeat" description="TPR" evidence="1">
    <location>
        <begin position="452"/>
        <end position="485"/>
    </location>
</feature>
<evidence type="ECO:0000313" key="6">
    <source>
        <dbReference type="Proteomes" id="UP000603457"/>
    </source>
</evidence>
<feature type="coiled-coil region" evidence="2">
    <location>
        <begin position="640"/>
        <end position="692"/>
    </location>
</feature>
<accession>A0ABR8FTM2</accession>
<proteinExistence type="predicted"/>
<feature type="repeat" description="TPR" evidence="1">
    <location>
        <begin position="132"/>
        <end position="165"/>
    </location>
</feature>
<dbReference type="InterPro" id="IPR024983">
    <property type="entry name" value="CHAT_dom"/>
</dbReference>
<dbReference type="Pfam" id="PF12770">
    <property type="entry name" value="CHAT"/>
    <property type="match status" value="1"/>
</dbReference>
<feature type="repeat" description="TPR" evidence="1">
    <location>
        <begin position="252"/>
        <end position="285"/>
    </location>
</feature>
<evidence type="ECO:0000256" key="3">
    <source>
        <dbReference type="SAM" id="SignalP"/>
    </source>
</evidence>
<gene>
    <name evidence="5" type="ORF">H6G74_10355</name>
</gene>
<dbReference type="Gene3D" id="1.25.40.10">
    <property type="entry name" value="Tetratricopeptide repeat domain"/>
    <property type="match status" value="3"/>
</dbReference>
<keyword evidence="1" id="KW-0802">TPR repeat</keyword>
<keyword evidence="6" id="KW-1185">Reference proteome</keyword>
<feature type="signal peptide" evidence="3">
    <location>
        <begin position="1"/>
        <end position="26"/>
    </location>
</feature>
<sequence length="1115" mass="123341">MKNPFPHYLFLPLLLSSLLLSDTVSATSKNQTLQIAQQPTQPDATRAAAQQALSEGTELYKQGTAESLKQALEKLQIALPLWQKLGGKSEEALTLLGIGRIYDDLGEKQKALEFYNQALPLWREVGNRSSEAATLNNIGRIYEDLGKKQQALSFYNQALPIRRAVGDRSGEATILNNIGLVYSDLGEQQKALSYYNQALPILRAVSDRAGVATTLNNIGAVYSDLGEQQKALSYYNQALPIRRAVGDRAGVATTLNNIGAVYSDLGEKQKALSYYNQALPIRRAVGDRFGEATTLNNIGAVYSDLGEKQKALSYYNQVLTIDRALNDRAGEATTLNNIGSVYSDLGEKQQALSFYNQAVSLFQVLGNRTGEATTLNNIGRIYSDLGEKQQALSFYNQALPLSHAVGNPSGEATILNNIGLVYSDLGEKQKALSFYNQALTLRRAVSDRIGIATNLTNIGSVYSDLGEKQKALSYYNQALTLRRAVSDRSGEARTLNNIGRVYSDLGEKQQALSYYNQALPLSHAVGDRSGEAGILFNIADLERSKGNLQTALTQIQASIKIVEELRTKIDSQELRTSYFATVQNYYQFYIDLLMQLHKQEPSKGYAAQALHISERSRARVLIELLTEANIDIRKNITPELAAEEKRLQLLREAKEKQLSQLASQLQPSAARITATNKEIEDILKQQQELTNKIRANNPEYAALKYPQPLTLPQIQQQLDKDTLLLQYSIGKERSYLWAVTPNSLNSYELPGRDKIAQAVKNYKEPLLYCQIQGVDCRKPSYRKKPFFPAATQLSQLILAPVADKLADKRLVIVGDGALQDIPFAALVAPNTPATNQKDYQPLILKHEIVNLPSITAIATHRQKLRQRQLAPKTLAVLANPVFSAEDERVTGKPAGITPNLDIRGQLEQSALKRAARNINRSQWWDALPGTLKEAEAILPLVPSDSRLLAVNFDANYNWATSKQLAQYRFVHLATHGFADPTNPELSGIVLSLVNKQGQSIPGYLRLSDIFNLNLPAQLVVLSACETGLGADIKGEGLVGLTRGLMYAGSASVALSLWQVSDDATPELMKEFYQQMLQGKKSPNTALRAAQIAMLQNPDWRYPYYWGAFTVQGEWR</sequence>
<feature type="repeat" description="TPR" evidence="1">
    <location>
        <begin position="412"/>
        <end position="445"/>
    </location>
</feature>
<dbReference type="PROSITE" id="PS50005">
    <property type="entry name" value="TPR"/>
    <property type="match status" value="11"/>
</dbReference>
<evidence type="ECO:0000256" key="2">
    <source>
        <dbReference type="SAM" id="Coils"/>
    </source>
</evidence>
<dbReference type="PANTHER" id="PTHR10098:SF108">
    <property type="entry name" value="TETRATRICOPEPTIDE REPEAT PROTEIN 28"/>
    <property type="match status" value="1"/>
</dbReference>
<dbReference type="PROSITE" id="PS50293">
    <property type="entry name" value="TPR_REGION"/>
    <property type="match status" value="2"/>
</dbReference>
<dbReference type="Proteomes" id="UP000603457">
    <property type="component" value="Unassembled WGS sequence"/>
</dbReference>
<name>A0ABR8FTM2_9NOSO</name>
<dbReference type="SMART" id="SM00028">
    <property type="entry name" value="TPR"/>
    <property type="match status" value="12"/>
</dbReference>
<dbReference type="PANTHER" id="PTHR10098">
    <property type="entry name" value="RAPSYN-RELATED"/>
    <property type="match status" value="1"/>
</dbReference>
<evidence type="ECO:0000313" key="5">
    <source>
        <dbReference type="EMBL" id="MBD2594728.1"/>
    </source>
</evidence>
<dbReference type="SUPFAM" id="SSF48452">
    <property type="entry name" value="TPR-like"/>
    <property type="match status" value="3"/>
</dbReference>
<keyword evidence="2" id="KW-0175">Coiled coil</keyword>
<feature type="repeat" description="TPR" evidence="1">
    <location>
        <begin position="492"/>
        <end position="525"/>
    </location>
</feature>
<feature type="repeat" description="TPR" evidence="1">
    <location>
        <begin position="92"/>
        <end position="125"/>
    </location>
</feature>
<feature type="repeat" description="TPR" evidence="1">
    <location>
        <begin position="172"/>
        <end position="205"/>
    </location>
</feature>
<feature type="repeat" description="TPR" evidence="1">
    <location>
        <begin position="332"/>
        <end position="365"/>
    </location>
</feature>
<comment type="caution">
    <text evidence="5">The sequence shown here is derived from an EMBL/GenBank/DDBJ whole genome shotgun (WGS) entry which is preliminary data.</text>
</comment>
<reference evidence="5 6" key="1">
    <citation type="journal article" date="2020" name="ISME J.">
        <title>Comparative genomics reveals insights into cyanobacterial evolution and habitat adaptation.</title>
        <authorList>
            <person name="Chen M.Y."/>
            <person name="Teng W.K."/>
            <person name="Zhao L."/>
            <person name="Hu C.X."/>
            <person name="Zhou Y.K."/>
            <person name="Han B.P."/>
            <person name="Song L.R."/>
            <person name="Shu W.S."/>
        </authorList>
    </citation>
    <scope>NUCLEOTIDE SEQUENCE [LARGE SCALE GENOMIC DNA]</scope>
    <source>
        <strain evidence="5 6">FACHB-130</strain>
    </source>
</reference>
<keyword evidence="3" id="KW-0732">Signal</keyword>
<dbReference type="Pfam" id="PF13181">
    <property type="entry name" value="TPR_8"/>
    <property type="match status" value="2"/>
</dbReference>
<feature type="chain" id="PRO_5045164808" evidence="3">
    <location>
        <begin position="27"/>
        <end position="1115"/>
    </location>
</feature>
<dbReference type="InterPro" id="IPR011990">
    <property type="entry name" value="TPR-like_helical_dom_sf"/>
</dbReference>
<dbReference type="RefSeq" id="WP_190967575.1">
    <property type="nucleotide sequence ID" value="NZ_JACJTB010000009.1"/>
</dbReference>
<dbReference type="Pfam" id="PF13424">
    <property type="entry name" value="TPR_12"/>
    <property type="match status" value="5"/>
</dbReference>
<organism evidence="5 6">
    <name type="scientific">Nostoc spongiaeforme FACHB-130</name>
    <dbReference type="NCBI Taxonomy" id="1357510"/>
    <lineage>
        <taxon>Bacteria</taxon>
        <taxon>Bacillati</taxon>
        <taxon>Cyanobacteriota</taxon>
        <taxon>Cyanophyceae</taxon>
        <taxon>Nostocales</taxon>
        <taxon>Nostocaceae</taxon>
        <taxon>Nostoc</taxon>
    </lineage>
</organism>
<dbReference type="EMBL" id="JACJTB010000009">
    <property type="protein sequence ID" value="MBD2594728.1"/>
    <property type="molecule type" value="Genomic_DNA"/>
</dbReference>